<dbReference type="InterPro" id="IPR027417">
    <property type="entry name" value="P-loop_NTPase"/>
</dbReference>
<organism evidence="14 15">
    <name type="scientific">Mycolicibacterium sphagni</name>
    <dbReference type="NCBI Taxonomy" id="1786"/>
    <lineage>
        <taxon>Bacteria</taxon>
        <taxon>Bacillati</taxon>
        <taxon>Actinomycetota</taxon>
        <taxon>Actinomycetes</taxon>
        <taxon>Mycobacteriales</taxon>
        <taxon>Mycobacteriaceae</taxon>
        <taxon>Mycolicibacterium</taxon>
    </lineage>
</organism>
<gene>
    <name evidence="14" type="ORF">CG716_26305</name>
</gene>
<dbReference type="PANTHER" id="PTHR43394">
    <property type="entry name" value="ATP-DEPENDENT PERMEASE MDL1, MITOCHONDRIAL"/>
    <property type="match status" value="1"/>
</dbReference>
<feature type="transmembrane region" description="Helical" evidence="11">
    <location>
        <begin position="173"/>
        <end position="191"/>
    </location>
</feature>
<feature type="transmembrane region" description="Helical" evidence="11">
    <location>
        <begin position="69"/>
        <end position="91"/>
    </location>
</feature>
<dbReference type="SUPFAM" id="SSF90123">
    <property type="entry name" value="ABC transporter transmembrane region"/>
    <property type="match status" value="1"/>
</dbReference>
<evidence type="ECO:0000256" key="4">
    <source>
        <dbReference type="ARBA" id="ARBA00022519"/>
    </source>
</evidence>
<evidence type="ECO:0000256" key="8">
    <source>
        <dbReference type="ARBA" id="ARBA00022989"/>
    </source>
</evidence>
<keyword evidence="7" id="KW-0067">ATP-binding</keyword>
<dbReference type="Proteomes" id="UP000216063">
    <property type="component" value="Unassembled WGS sequence"/>
</dbReference>
<dbReference type="GO" id="GO:0005524">
    <property type="term" value="F:ATP binding"/>
    <property type="evidence" value="ECO:0007669"/>
    <property type="project" value="UniProtKB-KW"/>
</dbReference>
<evidence type="ECO:0000256" key="1">
    <source>
        <dbReference type="ARBA" id="ARBA00004429"/>
    </source>
</evidence>
<evidence type="ECO:0000256" key="6">
    <source>
        <dbReference type="ARBA" id="ARBA00022741"/>
    </source>
</evidence>
<keyword evidence="4" id="KW-0997">Cell inner membrane</keyword>
<comment type="caution">
    <text evidence="14">The sequence shown here is derived from an EMBL/GenBank/DDBJ whole genome shotgun (WGS) entry which is preliminary data.</text>
</comment>
<dbReference type="GO" id="GO:0015421">
    <property type="term" value="F:ABC-type oligopeptide transporter activity"/>
    <property type="evidence" value="ECO:0007669"/>
    <property type="project" value="TreeGrafter"/>
</dbReference>
<evidence type="ECO:0000256" key="10">
    <source>
        <dbReference type="ARBA" id="ARBA00023455"/>
    </source>
</evidence>
<comment type="similarity">
    <text evidence="10">Belongs to the ABC transporter superfamily. Siderophore-Fe(3+) uptake transporter (SIUT) (TC 3.A.1.21) family.</text>
</comment>
<dbReference type="GO" id="GO:0005886">
    <property type="term" value="C:plasma membrane"/>
    <property type="evidence" value="ECO:0007669"/>
    <property type="project" value="UniProtKB-SubCell"/>
</dbReference>
<evidence type="ECO:0000256" key="11">
    <source>
        <dbReference type="SAM" id="Phobius"/>
    </source>
</evidence>
<dbReference type="Gene3D" id="1.20.1560.10">
    <property type="entry name" value="ABC transporter type 1, transmembrane domain"/>
    <property type="match status" value="1"/>
</dbReference>
<dbReference type="AlphaFoldDB" id="A0A255D786"/>
<evidence type="ECO:0000256" key="7">
    <source>
        <dbReference type="ARBA" id="ARBA00022840"/>
    </source>
</evidence>
<evidence type="ECO:0000313" key="14">
    <source>
        <dbReference type="EMBL" id="OYN75216.1"/>
    </source>
</evidence>
<dbReference type="InterPro" id="IPR039421">
    <property type="entry name" value="Type_1_exporter"/>
</dbReference>
<feature type="transmembrane region" description="Helical" evidence="11">
    <location>
        <begin position="280"/>
        <end position="301"/>
    </location>
</feature>
<evidence type="ECO:0000256" key="9">
    <source>
        <dbReference type="ARBA" id="ARBA00023136"/>
    </source>
</evidence>
<feature type="domain" description="ABC transmembrane type-1" evidence="13">
    <location>
        <begin position="19"/>
        <end position="316"/>
    </location>
</feature>
<dbReference type="PANTHER" id="PTHR43394:SF1">
    <property type="entry name" value="ATP-BINDING CASSETTE SUB-FAMILY B MEMBER 10, MITOCHONDRIAL"/>
    <property type="match status" value="1"/>
</dbReference>
<evidence type="ECO:0000259" key="13">
    <source>
        <dbReference type="PROSITE" id="PS50929"/>
    </source>
</evidence>
<dbReference type="PROSITE" id="PS50929">
    <property type="entry name" value="ABC_TM1F"/>
    <property type="match status" value="1"/>
</dbReference>
<comment type="subcellular location">
    <subcellularLocation>
        <location evidence="1">Cell inner membrane</location>
        <topology evidence="1">Multi-pass membrane protein</topology>
    </subcellularLocation>
</comment>
<dbReference type="InterPro" id="IPR003593">
    <property type="entry name" value="AAA+_ATPase"/>
</dbReference>
<dbReference type="GO" id="GO:0016887">
    <property type="term" value="F:ATP hydrolysis activity"/>
    <property type="evidence" value="ECO:0007669"/>
    <property type="project" value="InterPro"/>
</dbReference>
<proteinExistence type="inferred from homology"/>
<dbReference type="RefSeq" id="WP_094484076.1">
    <property type="nucleotide sequence ID" value="NZ_NOZR01000031.1"/>
</dbReference>
<protein>
    <submittedName>
        <fullName evidence="14">ABC transporter</fullName>
    </submittedName>
</protein>
<dbReference type="SUPFAM" id="SSF52540">
    <property type="entry name" value="P-loop containing nucleoside triphosphate hydrolases"/>
    <property type="match status" value="1"/>
</dbReference>
<evidence type="ECO:0000313" key="15">
    <source>
        <dbReference type="Proteomes" id="UP000216063"/>
    </source>
</evidence>
<feature type="transmembrane region" description="Helical" evidence="11">
    <location>
        <begin position="256"/>
        <end position="274"/>
    </location>
</feature>
<reference evidence="14 15" key="1">
    <citation type="submission" date="2017-07" db="EMBL/GenBank/DDBJ databases">
        <title>The new phylogeny of genus Mycobacterium.</title>
        <authorList>
            <person name="Tortoli E."/>
            <person name="Trovato A."/>
            <person name="Cirillo D.M."/>
        </authorList>
    </citation>
    <scope>NUCLEOTIDE SEQUENCE [LARGE SCALE GENOMIC DNA]</scope>
    <source>
        <strain evidence="14 15">ATCC 33027</strain>
    </source>
</reference>
<accession>A0A255D786</accession>
<evidence type="ECO:0000256" key="3">
    <source>
        <dbReference type="ARBA" id="ARBA00022475"/>
    </source>
</evidence>
<evidence type="ECO:0000256" key="5">
    <source>
        <dbReference type="ARBA" id="ARBA00022692"/>
    </source>
</evidence>
<keyword evidence="8 11" id="KW-1133">Transmembrane helix</keyword>
<keyword evidence="6" id="KW-0547">Nucleotide-binding</keyword>
<sequence length="595" mass="65062">MIVPPLLRDVLRPHRVTMALILATMLVQIVMTLAAPWPLKIVIDNVIGTHRQFFWINAILSQLGSKAHIAAAAGIGTVLIAVTAGAAMYAGNYLTEGLSQRIGNDLRLRLYQQLQRLSLAYYDANRIGAIVSTLTSDVQTIQGFASVSTLNIFTNTLTVFGIVVVMFLCRWDFTLIALTVVPFLAIFVLRVNRAVRDAVKEVRMQQSDLVATLQEGLQMIQVVQAFGREDHQEQQVRNATTRTMTAWLQARRRSSVISPVIALAVALCTGLVLWRGSLLIMAGVMTIGALTIFLAYLARFFQPVRDLAEMANTFAQVAVSLERVEAVFQADEVIADRPDAKVPPPLRGGITFSHVAFGYRPGVPVLRDVTFTISPGQMVGIVGPTGSGKSTVVSLIPRFRDPDAGQIFIDGVDVRDYRLRGLRSQIGFVLQDTVLLRGSIRSNIAFGRPDATEPEIIRAAELANAHEFISRMPDGYDTVVGDRGSTLSGGQRQRIGIARALIRDNPILVLDEPTAALDAESEHLVIEALERLMEGRTVVTIAHRLSTLRSADKIVVIEDGVVSEEGSHGDLLGRGGTYAQLCRLQFEGRAARDRP</sequence>
<feature type="transmembrane region" description="Helical" evidence="11">
    <location>
        <begin position="16"/>
        <end position="37"/>
    </location>
</feature>
<keyword evidence="15" id="KW-1185">Reference proteome</keyword>
<evidence type="ECO:0000259" key="12">
    <source>
        <dbReference type="PROSITE" id="PS50893"/>
    </source>
</evidence>
<feature type="transmembrane region" description="Helical" evidence="11">
    <location>
        <begin position="144"/>
        <end position="167"/>
    </location>
</feature>
<dbReference type="Pfam" id="PF00664">
    <property type="entry name" value="ABC_membrane"/>
    <property type="match status" value="1"/>
</dbReference>
<dbReference type="InterPro" id="IPR036640">
    <property type="entry name" value="ABC1_TM_sf"/>
</dbReference>
<dbReference type="InterPro" id="IPR017871">
    <property type="entry name" value="ABC_transporter-like_CS"/>
</dbReference>
<dbReference type="PROSITE" id="PS00211">
    <property type="entry name" value="ABC_TRANSPORTER_1"/>
    <property type="match status" value="1"/>
</dbReference>
<name>A0A255D786_9MYCO</name>
<evidence type="ECO:0000256" key="2">
    <source>
        <dbReference type="ARBA" id="ARBA00022448"/>
    </source>
</evidence>
<keyword evidence="2" id="KW-0813">Transport</keyword>
<keyword evidence="3" id="KW-1003">Cell membrane</keyword>
<dbReference type="InterPro" id="IPR011527">
    <property type="entry name" value="ABC1_TM_dom"/>
</dbReference>
<keyword evidence="5 11" id="KW-0812">Transmembrane</keyword>
<dbReference type="FunFam" id="3.40.50.300:FF:000221">
    <property type="entry name" value="Multidrug ABC transporter ATP-binding protein"/>
    <property type="match status" value="1"/>
</dbReference>
<dbReference type="PROSITE" id="PS50893">
    <property type="entry name" value="ABC_TRANSPORTER_2"/>
    <property type="match status" value="1"/>
</dbReference>
<dbReference type="OrthoDB" id="9806127at2"/>
<feature type="domain" description="ABC transporter" evidence="12">
    <location>
        <begin position="350"/>
        <end position="584"/>
    </location>
</feature>
<dbReference type="Pfam" id="PF00005">
    <property type="entry name" value="ABC_tran"/>
    <property type="match status" value="1"/>
</dbReference>
<keyword evidence="9 11" id="KW-0472">Membrane</keyword>
<dbReference type="Gene3D" id="3.40.50.300">
    <property type="entry name" value="P-loop containing nucleotide triphosphate hydrolases"/>
    <property type="match status" value="1"/>
</dbReference>
<dbReference type="InterPro" id="IPR003439">
    <property type="entry name" value="ABC_transporter-like_ATP-bd"/>
</dbReference>
<dbReference type="SMART" id="SM00382">
    <property type="entry name" value="AAA"/>
    <property type="match status" value="1"/>
</dbReference>
<dbReference type="EMBL" id="NOZR01000031">
    <property type="protein sequence ID" value="OYN75216.1"/>
    <property type="molecule type" value="Genomic_DNA"/>
</dbReference>
<dbReference type="CDD" id="cd18564">
    <property type="entry name" value="ABC_6TM_exporter_like"/>
    <property type="match status" value="1"/>
</dbReference>